<evidence type="ECO:0000313" key="2">
    <source>
        <dbReference type="EMBL" id="CAF1372548.1"/>
    </source>
</evidence>
<comment type="caution">
    <text evidence="2">The sequence shown here is derived from an EMBL/GenBank/DDBJ whole genome shotgun (WGS) entry which is preliminary data.</text>
</comment>
<feature type="non-terminal residue" evidence="2">
    <location>
        <position position="1"/>
    </location>
</feature>
<evidence type="ECO:0000256" key="1">
    <source>
        <dbReference type="SAM" id="MobiDB-lite"/>
    </source>
</evidence>
<organism evidence="2 4">
    <name type="scientific">Rotaria sordida</name>
    <dbReference type="NCBI Taxonomy" id="392033"/>
    <lineage>
        <taxon>Eukaryota</taxon>
        <taxon>Metazoa</taxon>
        <taxon>Spiralia</taxon>
        <taxon>Gnathifera</taxon>
        <taxon>Rotifera</taxon>
        <taxon>Eurotatoria</taxon>
        <taxon>Bdelloidea</taxon>
        <taxon>Philodinida</taxon>
        <taxon>Philodinidae</taxon>
        <taxon>Rotaria</taxon>
    </lineage>
</organism>
<feature type="region of interest" description="Disordered" evidence="1">
    <location>
        <begin position="1"/>
        <end position="24"/>
    </location>
</feature>
<gene>
    <name evidence="3" type="ORF">JBS370_LOCUS22688</name>
    <name evidence="2" type="ORF">ZHD862_LOCUS31676</name>
</gene>
<sequence>LGDTLVPGGNSRKWTHSSPKRRKH</sequence>
<proteinExistence type="predicted"/>
<dbReference type="EMBL" id="CAJOBD010003213">
    <property type="protein sequence ID" value="CAF3935307.1"/>
    <property type="molecule type" value="Genomic_DNA"/>
</dbReference>
<dbReference type="EMBL" id="CAJNOT010003239">
    <property type="protein sequence ID" value="CAF1372548.1"/>
    <property type="molecule type" value="Genomic_DNA"/>
</dbReference>
<reference evidence="2" key="1">
    <citation type="submission" date="2021-02" db="EMBL/GenBank/DDBJ databases">
        <authorList>
            <person name="Nowell W R."/>
        </authorList>
    </citation>
    <scope>NUCLEOTIDE SEQUENCE</scope>
</reference>
<name>A0A815J099_9BILA</name>
<dbReference type="Proteomes" id="UP000663836">
    <property type="component" value="Unassembled WGS sequence"/>
</dbReference>
<evidence type="ECO:0000313" key="4">
    <source>
        <dbReference type="Proteomes" id="UP000663864"/>
    </source>
</evidence>
<feature type="compositionally biased region" description="Basic residues" evidence="1">
    <location>
        <begin position="13"/>
        <end position="24"/>
    </location>
</feature>
<evidence type="ECO:0000313" key="3">
    <source>
        <dbReference type="EMBL" id="CAF3935307.1"/>
    </source>
</evidence>
<protein>
    <submittedName>
        <fullName evidence="2">Uncharacterized protein</fullName>
    </submittedName>
</protein>
<accession>A0A815J099</accession>
<dbReference type="AlphaFoldDB" id="A0A815J099"/>
<dbReference type="Proteomes" id="UP000663864">
    <property type="component" value="Unassembled WGS sequence"/>
</dbReference>